<evidence type="ECO:0000256" key="6">
    <source>
        <dbReference type="PIRNR" id="PIRNR001123"/>
    </source>
</evidence>
<evidence type="ECO:0000313" key="9">
    <source>
        <dbReference type="EMBL" id="MBS4539936.1"/>
    </source>
</evidence>
<dbReference type="Gene3D" id="3.40.630.10">
    <property type="entry name" value="Zn peptidases"/>
    <property type="match status" value="1"/>
</dbReference>
<keyword evidence="5" id="KW-0378">Hydrolase</keyword>
<evidence type="ECO:0000256" key="2">
    <source>
        <dbReference type="ARBA" id="ARBA00022438"/>
    </source>
</evidence>
<feature type="binding site" evidence="8">
    <location>
        <position position="221"/>
    </location>
    <ligand>
        <name>Zn(2+)</name>
        <dbReference type="ChEBI" id="CHEBI:29105"/>
        <label>1</label>
    </ligand>
</feature>
<comment type="cofactor">
    <cofactor evidence="8">
        <name>a divalent metal cation</name>
        <dbReference type="ChEBI" id="CHEBI:60240"/>
    </cofactor>
    <text evidence="8">Binds 2 divalent metal cations per subunit.</text>
</comment>
<keyword evidence="10" id="KW-1185">Reference proteome</keyword>
<evidence type="ECO:0000256" key="8">
    <source>
        <dbReference type="PIRSR" id="PIRSR001123-2"/>
    </source>
</evidence>
<evidence type="ECO:0000313" key="10">
    <source>
        <dbReference type="Proteomes" id="UP000724672"/>
    </source>
</evidence>
<feature type="active site" description="Proton acceptor" evidence="7">
    <location>
        <position position="198"/>
    </location>
</feature>
<evidence type="ECO:0000256" key="7">
    <source>
        <dbReference type="PIRSR" id="PIRSR001123-1"/>
    </source>
</evidence>
<dbReference type="SUPFAM" id="SSF53187">
    <property type="entry name" value="Zn-dependent exopeptidases"/>
    <property type="match status" value="1"/>
</dbReference>
<evidence type="ECO:0000256" key="4">
    <source>
        <dbReference type="ARBA" id="ARBA00022723"/>
    </source>
</evidence>
<accession>A0A942UZL8</accession>
<feature type="binding site" evidence="8">
    <location>
        <position position="60"/>
    </location>
    <ligand>
        <name>Zn(2+)</name>
        <dbReference type="ChEBI" id="CHEBI:29105"/>
        <label>1</label>
    </ligand>
</feature>
<organism evidence="9 10">
    <name type="scientific">Anaeromonas frigoriresistens</name>
    <dbReference type="NCBI Taxonomy" id="2683708"/>
    <lineage>
        <taxon>Bacteria</taxon>
        <taxon>Bacillati</taxon>
        <taxon>Bacillota</taxon>
        <taxon>Tissierellia</taxon>
        <taxon>Tissierellales</taxon>
        <taxon>Thermohalobacteraceae</taxon>
        <taxon>Anaeromonas</taxon>
    </lineage>
</organism>
<sequence>MLLKRLTEASGVSGNEKEVRDIIIEEIKDHVDNYEIDKIGNVIVYKKGNVKGPRLLIAAHMDEVGLMVSDIDDSGLIKFIPVGGIDKRILVSKRVKVGNKKIDGVIGAKPIHLQKAKERKNALDLKQLYVDIGTYSKEETEKLIKIGDYISFDSDFREFGDNLIKAKALDDRIGCALLIELLQTDNEFDIYGAFTVMEEVGLRGAGPAAFKIEPDIAIILEGTTCADLENSDTHLQATRLGEGPAISLMDRTTYFNKELRDLLIKVAHENNIKYQYRKTSVGGNDSGTIHLSKEGVKTATISVPCRNIHTPVSVINKSDYENAYNLLQASIKKILEGGIN</sequence>
<evidence type="ECO:0000256" key="1">
    <source>
        <dbReference type="ARBA" id="ARBA00006272"/>
    </source>
</evidence>
<keyword evidence="2" id="KW-0031">Aminopeptidase</keyword>
<keyword evidence="3" id="KW-0645">Protease</keyword>
<dbReference type="GO" id="GO:0004177">
    <property type="term" value="F:aminopeptidase activity"/>
    <property type="evidence" value="ECO:0007669"/>
    <property type="project" value="UniProtKB-UniRule"/>
</dbReference>
<protein>
    <submittedName>
        <fullName evidence="9">M42 family metallopeptidase</fullName>
    </submittedName>
</protein>
<dbReference type="GO" id="GO:0046872">
    <property type="term" value="F:metal ion binding"/>
    <property type="evidence" value="ECO:0007669"/>
    <property type="project" value="UniProtKB-UniRule"/>
</dbReference>
<reference evidence="9" key="1">
    <citation type="submission" date="2019-12" db="EMBL/GenBank/DDBJ databases">
        <title>Clostridiaceae gen. nov. sp. nov., isolated from sediment in Xinjiang, China.</title>
        <authorList>
            <person name="Zhang R."/>
        </authorList>
    </citation>
    <scope>NUCLEOTIDE SEQUENCE</scope>
    <source>
        <strain evidence="9">D2Q-11</strain>
    </source>
</reference>
<dbReference type="PIRSF" id="PIRSF001123">
    <property type="entry name" value="PepA_GA"/>
    <property type="match status" value="1"/>
</dbReference>
<proteinExistence type="inferred from homology"/>
<dbReference type="Proteomes" id="UP000724672">
    <property type="component" value="Unassembled WGS sequence"/>
</dbReference>
<dbReference type="InterPro" id="IPR023367">
    <property type="entry name" value="Peptidase_M42_dom2"/>
</dbReference>
<feature type="binding site" evidence="8">
    <location>
        <position position="199"/>
    </location>
    <ligand>
        <name>Zn(2+)</name>
        <dbReference type="ChEBI" id="CHEBI:29105"/>
        <label>2</label>
    </ligand>
</feature>
<dbReference type="GO" id="GO:0006508">
    <property type="term" value="P:proteolysis"/>
    <property type="evidence" value="ECO:0007669"/>
    <property type="project" value="UniProtKB-KW"/>
</dbReference>
<dbReference type="RefSeq" id="WP_203367841.1">
    <property type="nucleotide sequence ID" value="NZ_WSFT01000053.1"/>
</dbReference>
<dbReference type="Pfam" id="PF05343">
    <property type="entry name" value="Peptidase_M42"/>
    <property type="match status" value="1"/>
</dbReference>
<dbReference type="SUPFAM" id="SSF101821">
    <property type="entry name" value="Aminopeptidase/glucanase lid domain"/>
    <property type="match status" value="1"/>
</dbReference>
<feature type="binding site" evidence="8">
    <location>
        <position position="170"/>
    </location>
    <ligand>
        <name>Zn(2+)</name>
        <dbReference type="ChEBI" id="CHEBI:29105"/>
        <label>2</label>
    </ligand>
</feature>
<feature type="binding site" evidence="8">
    <location>
        <position position="170"/>
    </location>
    <ligand>
        <name>Zn(2+)</name>
        <dbReference type="ChEBI" id="CHEBI:29105"/>
        <label>1</label>
    </ligand>
</feature>
<evidence type="ECO:0000256" key="5">
    <source>
        <dbReference type="ARBA" id="ARBA00022801"/>
    </source>
</evidence>
<comment type="caution">
    <text evidence="9">The sequence shown here is derived from an EMBL/GenBank/DDBJ whole genome shotgun (WGS) entry which is preliminary data.</text>
</comment>
<dbReference type="InterPro" id="IPR051464">
    <property type="entry name" value="Peptidase_M42_aminopept"/>
</dbReference>
<dbReference type="PANTHER" id="PTHR32481">
    <property type="entry name" value="AMINOPEPTIDASE"/>
    <property type="match status" value="1"/>
</dbReference>
<evidence type="ECO:0000256" key="3">
    <source>
        <dbReference type="ARBA" id="ARBA00022670"/>
    </source>
</evidence>
<gene>
    <name evidence="9" type="ORF">GOQ27_15780</name>
</gene>
<dbReference type="EMBL" id="WSFT01000053">
    <property type="protein sequence ID" value="MBS4539936.1"/>
    <property type="molecule type" value="Genomic_DNA"/>
</dbReference>
<name>A0A942UZL8_9FIRM</name>
<dbReference type="CDD" id="cd05656">
    <property type="entry name" value="M42_Frv"/>
    <property type="match status" value="1"/>
</dbReference>
<dbReference type="PANTHER" id="PTHR32481:SF5">
    <property type="entry name" value="ENDOGLUCANASE"/>
    <property type="match status" value="1"/>
</dbReference>
<dbReference type="AlphaFoldDB" id="A0A942UZL8"/>
<keyword evidence="4 8" id="KW-0479">Metal-binding</keyword>
<comment type="similarity">
    <text evidence="1 6">Belongs to the peptidase M42 family.</text>
</comment>
<dbReference type="Gene3D" id="2.40.30.40">
    <property type="entry name" value="Peptidase M42, domain 2"/>
    <property type="match status" value="1"/>
</dbReference>
<dbReference type="InterPro" id="IPR008007">
    <property type="entry name" value="Peptidase_M42"/>
</dbReference>
<feature type="binding site" evidence="8">
    <location>
        <position position="309"/>
    </location>
    <ligand>
        <name>Zn(2+)</name>
        <dbReference type="ChEBI" id="CHEBI:29105"/>
        <label>2</label>
    </ligand>
</feature>